<gene>
    <name evidence="1" type="ORF">L915_12122</name>
</gene>
<sequence length="73" mass="8379">MLTQILKLSARWQAAREEEWRAPVPAPGRPHHAPAQAMNRLHTRVKTTMKLVTTLKQMIKKKLQTTLKLPTIS</sequence>
<proteinExistence type="predicted"/>
<protein>
    <submittedName>
        <fullName evidence="1">Uncharacterized protein</fullName>
    </submittedName>
</protein>
<dbReference type="Proteomes" id="UP000053236">
    <property type="component" value="Unassembled WGS sequence"/>
</dbReference>
<dbReference type="AlphaFoldDB" id="W2GJQ4"/>
<accession>W2GJQ4</accession>
<reference evidence="1" key="1">
    <citation type="submission" date="2013-11" db="EMBL/GenBank/DDBJ databases">
        <title>The Genome Sequence of Phytophthora parasitica CJ02B3.</title>
        <authorList>
            <consortium name="The Broad Institute Genomics Platform"/>
            <person name="Russ C."/>
            <person name="Tyler B."/>
            <person name="Panabieres F."/>
            <person name="Shan W."/>
            <person name="Tripathy S."/>
            <person name="Grunwald N."/>
            <person name="Machado M."/>
            <person name="Johnson C.S."/>
            <person name="Arredondo F."/>
            <person name="Hong C."/>
            <person name="Coffey M."/>
            <person name="Young S.K."/>
            <person name="Zeng Q."/>
            <person name="Gargeya S."/>
            <person name="Fitzgerald M."/>
            <person name="Abouelleil A."/>
            <person name="Alvarado L."/>
            <person name="Chapman S.B."/>
            <person name="Gainer-Dewar J."/>
            <person name="Goldberg J."/>
            <person name="Griggs A."/>
            <person name="Gujja S."/>
            <person name="Hansen M."/>
            <person name="Howarth C."/>
            <person name="Imamovic A."/>
            <person name="Ireland A."/>
            <person name="Larimer J."/>
            <person name="McCowan C."/>
            <person name="Murphy C."/>
            <person name="Pearson M."/>
            <person name="Poon T.W."/>
            <person name="Priest M."/>
            <person name="Roberts A."/>
            <person name="Saif S."/>
            <person name="Shea T."/>
            <person name="Sykes S."/>
            <person name="Wortman J."/>
            <person name="Nusbaum C."/>
            <person name="Birren B."/>
        </authorList>
    </citation>
    <scope>NUCLEOTIDE SEQUENCE [LARGE SCALE GENOMIC DNA]</scope>
    <source>
        <strain evidence="1">CJ02B3</strain>
    </source>
</reference>
<evidence type="ECO:0000313" key="1">
    <source>
        <dbReference type="EMBL" id="ETK82495.1"/>
    </source>
</evidence>
<name>W2GJQ4_PHYNI</name>
<dbReference type="EMBL" id="KI687193">
    <property type="protein sequence ID" value="ETK82495.1"/>
    <property type="molecule type" value="Genomic_DNA"/>
</dbReference>
<organism evidence="1">
    <name type="scientific">Phytophthora nicotianae</name>
    <name type="common">Potato buckeye rot agent</name>
    <name type="synonym">Phytophthora parasitica</name>
    <dbReference type="NCBI Taxonomy" id="4792"/>
    <lineage>
        <taxon>Eukaryota</taxon>
        <taxon>Sar</taxon>
        <taxon>Stramenopiles</taxon>
        <taxon>Oomycota</taxon>
        <taxon>Peronosporomycetes</taxon>
        <taxon>Peronosporales</taxon>
        <taxon>Peronosporaceae</taxon>
        <taxon>Phytophthora</taxon>
    </lineage>
</organism>